<accession>A0A916U452</accession>
<evidence type="ECO:0000313" key="2">
    <source>
        <dbReference type="EMBL" id="GGC59945.1"/>
    </source>
</evidence>
<feature type="signal peptide" evidence="1">
    <location>
        <begin position="1"/>
        <end position="25"/>
    </location>
</feature>
<evidence type="ECO:0000313" key="3">
    <source>
        <dbReference type="Proteomes" id="UP000641514"/>
    </source>
</evidence>
<dbReference type="Proteomes" id="UP000641514">
    <property type="component" value="Unassembled WGS sequence"/>
</dbReference>
<feature type="chain" id="PRO_5039563312" evidence="1">
    <location>
        <begin position="26"/>
        <end position="279"/>
    </location>
</feature>
<protein>
    <submittedName>
        <fullName evidence="2">Uncharacterized protein</fullName>
    </submittedName>
</protein>
<keyword evidence="3" id="KW-1185">Reference proteome</keyword>
<dbReference type="RefSeq" id="WP_188671281.1">
    <property type="nucleotide sequence ID" value="NZ_BMJH01000001.1"/>
</dbReference>
<sequence>MSGNGSGKNYLRRSALGVATCSALAALAIGTSAGIAASNTISVSPINDVTAADVTADGVTAINLVHIDQSSSTDDSLSPDMADLWALMVPRSEFPNSHVVRDYRNGAAAAAIMRAQGVPPTSLDSTGSCVMGAMPDDVKPDGVVVRTAQTTDGVSDVSIAVMRTSESLADVEAAIQDCRFATVVTANGGVVELDTVLLPQPHVPAGDSLAFERAINAPNVSGPHHVLALVAQIGDIRIVALSANRFDDRPDGTLANMLFYNTLDRLTEAYADTVEFPLQ</sequence>
<dbReference type="EMBL" id="BMJH01000001">
    <property type="protein sequence ID" value="GGC59945.1"/>
    <property type="molecule type" value="Genomic_DNA"/>
</dbReference>
<reference evidence="2" key="2">
    <citation type="submission" date="2020-09" db="EMBL/GenBank/DDBJ databases">
        <authorList>
            <person name="Sun Q."/>
            <person name="Zhou Y."/>
        </authorList>
    </citation>
    <scope>NUCLEOTIDE SEQUENCE</scope>
    <source>
        <strain evidence="2">CGMCC 1.15478</strain>
    </source>
</reference>
<proteinExistence type="predicted"/>
<dbReference type="AlphaFoldDB" id="A0A916U452"/>
<comment type="caution">
    <text evidence="2">The sequence shown here is derived from an EMBL/GenBank/DDBJ whole genome shotgun (WGS) entry which is preliminary data.</text>
</comment>
<evidence type="ECO:0000256" key="1">
    <source>
        <dbReference type="SAM" id="SignalP"/>
    </source>
</evidence>
<keyword evidence="1" id="KW-0732">Signal</keyword>
<organism evidence="2 3">
    <name type="scientific">Hoyosella rhizosphaerae</name>
    <dbReference type="NCBI Taxonomy" id="1755582"/>
    <lineage>
        <taxon>Bacteria</taxon>
        <taxon>Bacillati</taxon>
        <taxon>Actinomycetota</taxon>
        <taxon>Actinomycetes</taxon>
        <taxon>Mycobacteriales</taxon>
        <taxon>Hoyosellaceae</taxon>
        <taxon>Hoyosella</taxon>
    </lineage>
</organism>
<gene>
    <name evidence="2" type="ORF">GCM10011410_10500</name>
</gene>
<reference evidence="2" key="1">
    <citation type="journal article" date="2014" name="Int. J. Syst. Evol. Microbiol.">
        <title>Complete genome sequence of Corynebacterium casei LMG S-19264T (=DSM 44701T), isolated from a smear-ripened cheese.</title>
        <authorList>
            <consortium name="US DOE Joint Genome Institute (JGI-PGF)"/>
            <person name="Walter F."/>
            <person name="Albersmeier A."/>
            <person name="Kalinowski J."/>
            <person name="Ruckert C."/>
        </authorList>
    </citation>
    <scope>NUCLEOTIDE SEQUENCE</scope>
    <source>
        <strain evidence="2">CGMCC 1.15478</strain>
    </source>
</reference>
<name>A0A916U452_9ACTN</name>